<dbReference type="InterPro" id="IPR011249">
    <property type="entry name" value="Metalloenz_LuxS/M16"/>
</dbReference>
<gene>
    <name evidence="3" type="ORF">Micbo1qcDRAFT_210397</name>
</gene>
<evidence type="ECO:0000256" key="1">
    <source>
        <dbReference type="ARBA" id="ARBA00022723"/>
    </source>
</evidence>
<proteinExistence type="predicted"/>
<reference evidence="4" key="1">
    <citation type="submission" date="2016-02" db="EMBL/GenBank/DDBJ databases">
        <title>Draft genome sequence of Microdochium bolleyi, a fungal endophyte of beachgrass.</title>
        <authorList>
            <consortium name="DOE Joint Genome Institute"/>
            <person name="David A.S."/>
            <person name="May G."/>
            <person name="Haridas S."/>
            <person name="Lim J."/>
            <person name="Wang M."/>
            <person name="Labutti K."/>
            <person name="Lipzen A."/>
            <person name="Barry K."/>
            <person name="Grigoriev I.V."/>
        </authorList>
    </citation>
    <scope>NUCLEOTIDE SEQUENCE [LARGE SCALE GENOMIC DNA]</scope>
    <source>
        <strain evidence="4">J235TASD1</strain>
    </source>
</reference>
<dbReference type="GO" id="GO:0005829">
    <property type="term" value="C:cytosol"/>
    <property type="evidence" value="ECO:0007669"/>
    <property type="project" value="TreeGrafter"/>
</dbReference>
<dbReference type="Gene3D" id="3.30.830.10">
    <property type="entry name" value="Metalloenzyme, LuxS/M16 peptidase-like"/>
    <property type="match status" value="2"/>
</dbReference>
<dbReference type="SUPFAM" id="SSF63411">
    <property type="entry name" value="LuxS/MPP-like metallohydrolase"/>
    <property type="match status" value="2"/>
</dbReference>
<organism evidence="3 4">
    <name type="scientific">Microdochium bolleyi</name>
    <dbReference type="NCBI Taxonomy" id="196109"/>
    <lineage>
        <taxon>Eukaryota</taxon>
        <taxon>Fungi</taxon>
        <taxon>Dikarya</taxon>
        <taxon>Ascomycota</taxon>
        <taxon>Pezizomycotina</taxon>
        <taxon>Sordariomycetes</taxon>
        <taxon>Xylariomycetidae</taxon>
        <taxon>Xylariales</taxon>
        <taxon>Microdochiaceae</taxon>
        <taxon>Microdochium</taxon>
    </lineage>
</organism>
<dbReference type="Proteomes" id="UP000070501">
    <property type="component" value="Unassembled WGS sequence"/>
</dbReference>
<dbReference type="GO" id="GO:0005739">
    <property type="term" value="C:mitochondrion"/>
    <property type="evidence" value="ECO:0007669"/>
    <property type="project" value="TreeGrafter"/>
</dbReference>
<dbReference type="InterPro" id="IPR050626">
    <property type="entry name" value="Peptidase_M16"/>
</dbReference>
<dbReference type="AlphaFoldDB" id="A0A136IJ11"/>
<dbReference type="OrthoDB" id="952271at2759"/>
<feature type="domain" description="Coenzyme PQQ synthesis protein F-like C-terminal lobe" evidence="2">
    <location>
        <begin position="161"/>
        <end position="259"/>
    </location>
</feature>
<dbReference type="Pfam" id="PF22456">
    <property type="entry name" value="PqqF-like_C_4"/>
    <property type="match status" value="1"/>
</dbReference>
<protein>
    <submittedName>
        <fullName evidence="3">Metalloenzyme, LuxS/M16 peptidase-like protein</fullName>
    </submittedName>
</protein>
<dbReference type="InParanoid" id="A0A136IJ11"/>
<dbReference type="GO" id="GO:0046872">
    <property type="term" value="F:metal ion binding"/>
    <property type="evidence" value="ECO:0007669"/>
    <property type="project" value="UniProtKB-KW"/>
</dbReference>
<dbReference type="InterPro" id="IPR054734">
    <property type="entry name" value="PqqF-like_C_4"/>
</dbReference>
<dbReference type="PANTHER" id="PTHR43690:SF18">
    <property type="entry name" value="INSULIN-DEGRADING ENZYME-RELATED"/>
    <property type="match status" value="1"/>
</dbReference>
<sequence length="374" mass="42875">MRDLEVRNDRFEITRECMNRFYHNCGLQKPFKQVNEYSSWLIEQHGYVVEHLAQEVPNVTADDVRHFHKQIMSQMHIEMYMHGNICKQDAYKLTNLIETIIKPRILPEDHWPITRSLIIPPGSKYLYSKTLENPAEVNHCIECYLHTGSKGDREVRAKTELLEQILREPAFDQLRTKEKLGYVVYTDVRPCATTYGLTITIQSLRVPGYLESRIELFLAAQGAALENMSEADFETHKRSVIIKHLKKPEDLAEETNQHWVQIANESYDFGASQKDATRVGQLTKDEMIHFYSTFIAPTSAERAKLAVHLVAQGVSANATLVEAPGQQEYTPRPSNGREIVVIQKVRDYKAGLAVSAVVRPTRQLSDFEDSNSEL</sequence>
<evidence type="ECO:0000313" key="4">
    <source>
        <dbReference type="Proteomes" id="UP000070501"/>
    </source>
</evidence>
<evidence type="ECO:0000313" key="3">
    <source>
        <dbReference type="EMBL" id="KXJ84834.1"/>
    </source>
</evidence>
<dbReference type="PANTHER" id="PTHR43690">
    <property type="entry name" value="NARDILYSIN"/>
    <property type="match status" value="1"/>
</dbReference>
<accession>A0A136IJ11</accession>
<dbReference type="GO" id="GO:0043171">
    <property type="term" value="P:peptide catabolic process"/>
    <property type="evidence" value="ECO:0007669"/>
    <property type="project" value="TreeGrafter"/>
</dbReference>
<dbReference type="GO" id="GO:0004222">
    <property type="term" value="F:metalloendopeptidase activity"/>
    <property type="evidence" value="ECO:0007669"/>
    <property type="project" value="TreeGrafter"/>
</dbReference>
<keyword evidence="1" id="KW-0479">Metal-binding</keyword>
<dbReference type="EMBL" id="KQ964322">
    <property type="protein sequence ID" value="KXJ84834.1"/>
    <property type="molecule type" value="Genomic_DNA"/>
</dbReference>
<evidence type="ECO:0000259" key="2">
    <source>
        <dbReference type="Pfam" id="PF22456"/>
    </source>
</evidence>
<keyword evidence="4" id="KW-1185">Reference proteome</keyword>
<dbReference type="STRING" id="196109.A0A136IJ11"/>
<name>A0A136IJ11_9PEZI</name>
<dbReference type="GO" id="GO:0051603">
    <property type="term" value="P:proteolysis involved in protein catabolic process"/>
    <property type="evidence" value="ECO:0007669"/>
    <property type="project" value="TreeGrafter"/>
</dbReference>